<feature type="transmembrane region" description="Helical" evidence="1">
    <location>
        <begin position="52"/>
        <end position="71"/>
    </location>
</feature>
<dbReference type="EMBL" id="CP048222">
    <property type="protein sequence ID" value="QHT66807.1"/>
    <property type="molecule type" value="Genomic_DNA"/>
</dbReference>
<evidence type="ECO:0000313" key="3">
    <source>
        <dbReference type="EMBL" id="QHT66807.1"/>
    </source>
</evidence>
<protein>
    <submittedName>
        <fullName evidence="3">DUF418 domain-containing protein</fullName>
    </submittedName>
</protein>
<feature type="transmembrane region" description="Helical" evidence="1">
    <location>
        <begin position="128"/>
        <end position="145"/>
    </location>
</feature>
<dbReference type="PANTHER" id="PTHR30590">
    <property type="entry name" value="INNER MEMBRANE PROTEIN"/>
    <property type="match status" value="1"/>
</dbReference>
<evidence type="ECO:0000256" key="1">
    <source>
        <dbReference type="SAM" id="Phobius"/>
    </source>
</evidence>
<gene>
    <name evidence="3" type="ORF">GXP67_09120</name>
</gene>
<organism evidence="3 4">
    <name type="scientific">Rhodocytophaga rosea</name>
    <dbReference type="NCBI Taxonomy" id="2704465"/>
    <lineage>
        <taxon>Bacteria</taxon>
        <taxon>Pseudomonadati</taxon>
        <taxon>Bacteroidota</taxon>
        <taxon>Cytophagia</taxon>
        <taxon>Cytophagales</taxon>
        <taxon>Rhodocytophagaceae</taxon>
        <taxon>Rhodocytophaga</taxon>
    </lineage>
</organism>
<keyword evidence="4" id="KW-1185">Reference proteome</keyword>
<evidence type="ECO:0000313" key="4">
    <source>
        <dbReference type="Proteomes" id="UP000480178"/>
    </source>
</evidence>
<feature type="transmembrane region" description="Helical" evidence="1">
    <location>
        <begin position="83"/>
        <end position="108"/>
    </location>
</feature>
<reference evidence="3 4" key="1">
    <citation type="submission" date="2020-01" db="EMBL/GenBank/DDBJ databases">
        <authorList>
            <person name="Kim M.K."/>
        </authorList>
    </citation>
    <scope>NUCLEOTIDE SEQUENCE [LARGE SCALE GENOMIC DNA]</scope>
    <source>
        <strain evidence="3 4">172606-1</strain>
    </source>
</reference>
<accession>A0A6C0GFS6</accession>
<dbReference type="InterPro" id="IPR052529">
    <property type="entry name" value="Bact_Transport_Assoc"/>
</dbReference>
<keyword evidence="1" id="KW-0472">Membrane</keyword>
<feature type="transmembrane region" description="Helical" evidence="1">
    <location>
        <begin position="151"/>
        <end position="174"/>
    </location>
</feature>
<name>A0A6C0GFS6_9BACT</name>
<dbReference type="RefSeq" id="WP_162442860.1">
    <property type="nucleotide sequence ID" value="NZ_CP048222.1"/>
</dbReference>
<proteinExistence type="predicted"/>
<feature type="transmembrane region" description="Helical" evidence="1">
    <location>
        <begin position="20"/>
        <end position="40"/>
    </location>
</feature>
<evidence type="ECO:0000259" key="2">
    <source>
        <dbReference type="Pfam" id="PF04235"/>
    </source>
</evidence>
<keyword evidence="1" id="KW-0812">Transmembrane</keyword>
<dbReference type="Pfam" id="PF04235">
    <property type="entry name" value="DUF418"/>
    <property type="match status" value="1"/>
</dbReference>
<dbReference type="InterPro" id="IPR007349">
    <property type="entry name" value="DUF418"/>
</dbReference>
<feature type="domain" description="DUF418" evidence="2">
    <location>
        <begin position="35"/>
        <end position="197"/>
    </location>
</feature>
<dbReference type="AlphaFoldDB" id="A0A6C0GFS6"/>
<dbReference type="PANTHER" id="PTHR30590:SF2">
    <property type="entry name" value="INNER MEMBRANE PROTEIN"/>
    <property type="match status" value="1"/>
</dbReference>
<dbReference type="KEGG" id="rhoz:GXP67_09120"/>
<keyword evidence="1" id="KW-1133">Transmembrane helix</keyword>
<dbReference type="Proteomes" id="UP000480178">
    <property type="component" value="Chromosome"/>
</dbReference>
<sequence>MYDNFTIDPFVNFIQDSPITLVSCFGKILLGFWLGQIDFFAHPQRFNRMMNWWIWLGSTIGIASSVGFWAITTGQLELELSSAWLIFIIAGGLVFQSLLYISLFVKLFQVPRLQRLFMIFAPVGKMTLTNYLMQTIFCLLIFYYWTHGTALFGKITITETYLIAIAIYVVQVLYSNLWLQYFSHGPVEWLWWKLAYRNVKGSIVSIPS</sequence>